<name>A0ABP0K638_9DINO</name>
<protein>
    <recommendedName>
        <fullName evidence="8">EamA domain-containing protein</fullName>
    </recommendedName>
</protein>
<evidence type="ECO:0008006" key="8">
    <source>
        <dbReference type="Google" id="ProtNLM"/>
    </source>
</evidence>
<keyword evidence="4 5" id="KW-0472">Membrane</keyword>
<feature type="transmembrane region" description="Helical" evidence="5">
    <location>
        <begin position="175"/>
        <end position="199"/>
    </location>
</feature>
<dbReference type="PANTHER" id="PTHR11132">
    <property type="entry name" value="SOLUTE CARRIER FAMILY 35"/>
    <property type="match status" value="1"/>
</dbReference>
<evidence type="ECO:0000256" key="3">
    <source>
        <dbReference type="ARBA" id="ARBA00022989"/>
    </source>
</evidence>
<comment type="subcellular location">
    <subcellularLocation>
        <location evidence="1">Membrane</location>
        <topology evidence="1">Multi-pass membrane protein</topology>
    </subcellularLocation>
</comment>
<organism evidence="6 7">
    <name type="scientific">Durusdinium trenchii</name>
    <dbReference type="NCBI Taxonomy" id="1381693"/>
    <lineage>
        <taxon>Eukaryota</taxon>
        <taxon>Sar</taxon>
        <taxon>Alveolata</taxon>
        <taxon>Dinophyceae</taxon>
        <taxon>Suessiales</taxon>
        <taxon>Symbiodiniaceae</taxon>
        <taxon>Durusdinium</taxon>
    </lineage>
</organism>
<accession>A0ABP0K638</accession>
<feature type="transmembrane region" description="Helical" evidence="5">
    <location>
        <begin position="141"/>
        <end position="163"/>
    </location>
</feature>
<feature type="transmembrane region" description="Helical" evidence="5">
    <location>
        <begin position="219"/>
        <end position="237"/>
    </location>
</feature>
<dbReference type="EMBL" id="CAXAMN010007646">
    <property type="protein sequence ID" value="CAK9022244.1"/>
    <property type="molecule type" value="Genomic_DNA"/>
</dbReference>
<evidence type="ECO:0000313" key="6">
    <source>
        <dbReference type="EMBL" id="CAK9022244.1"/>
    </source>
</evidence>
<evidence type="ECO:0000256" key="1">
    <source>
        <dbReference type="ARBA" id="ARBA00004141"/>
    </source>
</evidence>
<keyword evidence="7" id="KW-1185">Reference proteome</keyword>
<feature type="transmembrane region" description="Helical" evidence="5">
    <location>
        <begin position="243"/>
        <end position="262"/>
    </location>
</feature>
<evidence type="ECO:0000256" key="5">
    <source>
        <dbReference type="SAM" id="Phobius"/>
    </source>
</evidence>
<keyword evidence="3 5" id="KW-1133">Transmembrane helix</keyword>
<evidence type="ECO:0000313" key="7">
    <source>
        <dbReference type="Proteomes" id="UP001642484"/>
    </source>
</evidence>
<proteinExistence type="predicted"/>
<evidence type="ECO:0000256" key="2">
    <source>
        <dbReference type="ARBA" id="ARBA00022692"/>
    </source>
</evidence>
<dbReference type="PROSITE" id="PS51257">
    <property type="entry name" value="PROKAR_LIPOPROTEIN"/>
    <property type="match status" value="1"/>
</dbReference>
<feature type="transmembrane region" description="Helical" evidence="5">
    <location>
        <begin position="299"/>
        <end position="320"/>
    </location>
</feature>
<reference evidence="6 7" key="1">
    <citation type="submission" date="2024-02" db="EMBL/GenBank/DDBJ databases">
        <authorList>
            <person name="Chen Y."/>
            <person name="Shah S."/>
            <person name="Dougan E. K."/>
            <person name="Thang M."/>
            <person name="Chan C."/>
        </authorList>
    </citation>
    <scope>NUCLEOTIDE SEQUENCE [LARGE SCALE GENOMIC DNA]</scope>
</reference>
<dbReference type="InterPro" id="IPR050186">
    <property type="entry name" value="TPT_transporter"/>
</dbReference>
<gene>
    <name evidence="6" type="ORF">CCMP2556_LOCUS14744</name>
</gene>
<evidence type="ECO:0000256" key="4">
    <source>
        <dbReference type="ARBA" id="ARBA00023136"/>
    </source>
</evidence>
<keyword evidence="2 5" id="KW-0812">Transmembrane</keyword>
<dbReference type="Proteomes" id="UP001642484">
    <property type="component" value="Unassembled WGS sequence"/>
</dbReference>
<feature type="transmembrane region" description="Helical" evidence="5">
    <location>
        <begin position="274"/>
        <end position="293"/>
    </location>
</feature>
<comment type="caution">
    <text evidence="6">The sequence shown here is derived from an EMBL/GenBank/DDBJ whole genome shotgun (WGS) entry which is preliminary data.</text>
</comment>
<feature type="transmembrane region" description="Helical" evidence="5">
    <location>
        <begin position="45"/>
        <end position="65"/>
    </location>
</feature>
<feature type="transmembrane region" description="Helical" evidence="5">
    <location>
        <begin position="20"/>
        <end position="38"/>
    </location>
</feature>
<feature type="transmembrane region" description="Helical" evidence="5">
    <location>
        <begin position="110"/>
        <end position="129"/>
    </location>
</feature>
<sequence length="364" mass="39329">MERQGCRGLARVVSWMWNQWMLVTLAWYACAVFTAATLKRSKHRAMLSVFANLVIGWPLITPFAMADGTEGCQRLKTHWRKVLLIAVLAGLEKNLTNSSLSSIGGALKTALHGLNVVFTFFVAAIAGADDRAYYCIRGCRCSGNLLLTISLILVACGSVFALPKGNSKEEAWGTSHWGVIFQLGSGIAYAMKFTAIKLLLCSNNESANSAHRPPSKAQVVFLCNPVIGLMSLALVPLGGDWTVPEFSLALAVAAAATPILVLQMQLIQLLKSPVTVAVLAVFHDLAIVCYFVSMGGESFSRAQVIGYTVSAVGAILYSCAKYRYSDLAAQDLSDCSSSIENDRSFSITPQTMRLHFSFSTQSSF</sequence>